<dbReference type="GO" id="GO:0005829">
    <property type="term" value="C:cytosol"/>
    <property type="evidence" value="ECO:0007669"/>
    <property type="project" value="TreeGrafter"/>
</dbReference>
<dbReference type="Proteomes" id="UP000005583">
    <property type="component" value="Unassembled WGS sequence"/>
</dbReference>
<protein>
    <submittedName>
        <fullName evidence="4">Inosine-uridine preferring nucleoside hydrolase</fullName>
        <ecNumber evidence="4">3.2.2.8</ecNumber>
    </submittedName>
</protein>
<name>C2ELR9_9LACO</name>
<dbReference type="EC" id="3.2.2.8" evidence="4"/>
<dbReference type="InterPro" id="IPR023186">
    <property type="entry name" value="IUNH"/>
</dbReference>
<evidence type="ECO:0000259" key="3">
    <source>
        <dbReference type="Pfam" id="PF01156"/>
    </source>
</evidence>
<dbReference type="CDD" id="cd02651">
    <property type="entry name" value="nuc_hydro_IU_UC_XIUA"/>
    <property type="match status" value="1"/>
</dbReference>
<dbReference type="EMBL" id="ACGU01000035">
    <property type="protein sequence ID" value="EEJ72491.1"/>
    <property type="molecule type" value="Genomic_DNA"/>
</dbReference>
<keyword evidence="1 4" id="KW-0378">Hydrolase</keyword>
<dbReference type="GO" id="GO:0050263">
    <property type="term" value="F:ribosylpyrimidine nucleosidase activity"/>
    <property type="evidence" value="ECO:0007669"/>
    <property type="project" value="UniProtKB-EC"/>
</dbReference>
<dbReference type="PANTHER" id="PTHR12304">
    <property type="entry name" value="INOSINE-URIDINE PREFERRING NUCLEOSIDE HYDROLASE"/>
    <property type="match status" value="1"/>
</dbReference>
<keyword evidence="5" id="KW-1185">Reference proteome</keyword>
<evidence type="ECO:0000256" key="2">
    <source>
        <dbReference type="ARBA" id="ARBA00023295"/>
    </source>
</evidence>
<gene>
    <name evidence="4" type="primary">rihB</name>
    <name evidence="4" type="ORF">HMPREF0548_0615</name>
</gene>
<dbReference type="AlphaFoldDB" id="C2ELR9"/>
<dbReference type="HOGENOM" id="CLU_036838_2_2_9"/>
<evidence type="ECO:0000313" key="4">
    <source>
        <dbReference type="EMBL" id="EEJ72491.1"/>
    </source>
</evidence>
<proteinExistence type="predicted"/>
<dbReference type="STRING" id="525365.HMPREF0548_0615"/>
<dbReference type="eggNOG" id="COG1957">
    <property type="taxonomic scope" value="Bacteria"/>
</dbReference>
<sequence length="335" mass="37030">MVWSEPLFYWSFFCIIKLLTTLRKGNFMNRKPLIISTDPGIDDIAAMTISLFAKELDVKMIVPTWGNVALEYTLQNTLNLEKFLRTKVPVVVGANQPLVAPMISAASVHGKTGIAGFDFEKADDQLIEPGLAATKMAVAIKNSKEKMTLLGIGPLTDFALLFKQYPEVKENIDQIIIMGGNIGRGNHSPLAEYNIAGDPEAAQVVFHSGLPVKVAPLEIGNKAHLLPEQMDKVKECGEVGNMLYSLFSHIHEPDGDPRIKIYDPTAVGILLHPEMFTLKKAHVEIELRGQFTYGASVIDFMNQDNSNAEVATDVDLDKFAKWFIDSIETADQGRK</sequence>
<dbReference type="InterPro" id="IPR036452">
    <property type="entry name" value="Ribo_hydro-like"/>
</dbReference>
<dbReference type="InterPro" id="IPR001910">
    <property type="entry name" value="Inosine/uridine_hydrolase_dom"/>
</dbReference>
<dbReference type="GO" id="GO:0008477">
    <property type="term" value="F:purine nucleosidase activity"/>
    <property type="evidence" value="ECO:0007669"/>
    <property type="project" value="TreeGrafter"/>
</dbReference>
<dbReference type="Pfam" id="PF01156">
    <property type="entry name" value="IU_nuc_hydro"/>
    <property type="match status" value="1"/>
</dbReference>
<dbReference type="PANTHER" id="PTHR12304:SF15">
    <property type="entry name" value="NON-SPECIFIC RIBONUCLEOSIDE HYDROLASE RIHC"/>
    <property type="match status" value="1"/>
</dbReference>
<dbReference type="GO" id="GO:0006152">
    <property type="term" value="P:purine nucleoside catabolic process"/>
    <property type="evidence" value="ECO:0007669"/>
    <property type="project" value="TreeGrafter"/>
</dbReference>
<organism evidence="4 5">
    <name type="scientific">Lactobacillus ultunensis DSM 16047</name>
    <dbReference type="NCBI Taxonomy" id="525365"/>
    <lineage>
        <taxon>Bacteria</taxon>
        <taxon>Bacillati</taxon>
        <taxon>Bacillota</taxon>
        <taxon>Bacilli</taxon>
        <taxon>Lactobacillales</taxon>
        <taxon>Lactobacillaceae</taxon>
        <taxon>Lactobacillus</taxon>
    </lineage>
</organism>
<evidence type="ECO:0000256" key="1">
    <source>
        <dbReference type="ARBA" id="ARBA00022801"/>
    </source>
</evidence>
<comment type="caution">
    <text evidence="4">The sequence shown here is derived from an EMBL/GenBank/DDBJ whole genome shotgun (WGS) entry which is preliminary data.</text>
</comment>
<dbReference type="Gene3D" id="3.90.245.10">
    <property type="entry name" value="Ribonucleoside hydrolase-like"/>
    <property type="match status" value="1"/>
</dbReference>
<keyword evidence="2 4" id="KW-0326">Glycosidase</keyword>
<feature type="domain" description="Inosine/uridine-preferring nucleoside hydrolase" evidence="3">
    <location>
        <begin position="33"/>
        <end position="320"/>
    </location>
</feature>
<reference evidence="4 5" key="1">
    <citation type="submission" date="2009-01" db="EMBL/GenBank/DDBJ databases">
        <authorList>
            <person name="Qin X."/>
            <person name="Bachman B."/>
            <person name="Battles P."/>
            <person name="Bell A."/>
            <person name="Bess C."/>
            <person name="Bickham C."/>
            <person name="Chaboub L."/>
            <person name="Chen D."/>
            <person name="Coyle M."/>
            <person name="Deiros D.R."/>
            <person name="Dinh H."/>
            <person name="Forbes L."/>
            <person name="Fowler G."/>
            <person name="Francisco L."/>
            <person name="Fu Q."/>
            <person name="Gubbala S."/>
            <person name="Hale W."/>
            <person name="Han Y."/>
            <person name="Hemphill L."/>
            <person name="Highlander S.K."/>
            <person name="Hirani K."/>
            <person name="Hogues M."/>
            <person name="Jackson L."/>
            <person name="Jakkamsetti A."/>
            <person name="Javaid M."/>
            <person name="Jiang H."/>
            <person name="Korchina V."/>
            <person name="Kovar C."/>
            <person name="Lara F."/>
            <person name="Lee S."/>
            <person name="Mata R."/>
            <person name="Mathew T."/>
            <person name="Moen C."/>
            <person name="Morales K."/>
            <person name="Munidasa M."/>
            <person name="Nazareth L."/>
            <person name="Ngo R."/>
            <person name="Nguyen L."/>
            <person name="Okwuonu G."/>
            <person name="Ongeri F."/>
            <person name="Patil S."/>
            <person name="Petrosino J."/>
            <person name="Pham C."/>
            <person name="Pham P."/>
            <person name="Pu L.-L."/>
            <person name="Puazo M."/>
            <person name="Raj R."/>
            <person name="Reid J."/>
            <person name="Rouhana J."/>
            <person name="Saada N."/>
            <person name="Shang Y."/>
            <person name="Simmons D."/>
            <person name="Thornton R."/>
            <person name="Warren J."/>
            <person name="Weissenberger G."/>
            <person name="Zhang J."/>
            <person name="Zhang L."/>
            <person name="Zhou C."/>
            <person name="Zhu D."/>
            <person name="Muzny D."/>
            <person name="Worley K."/>
            <person name="Gibbs R."/>
        </authorList>
    </citation>
    <scope>NUCLEOTIDE SEQUENCE [LARGE SCALE GENOMIC DNA]</scope>
    <source>
        <strain evidence="4 5">DSM 16047</strain>
    </source>
</reference>
<dbReference type="SUPFAM" id="SSF53590">
    <property type="entry name" value="Nucleoside hydrolase"/>
    <property type="match status" value="1"/>
</dbReference>
<accession>C2ELR9</accession>
<evidence type="ECO:0000313" key="5">
    <source>
        <dbReference type="Proteomes" id="UP000005583"/>
    </source>
</evidence>